<feature type="region of interest" description="Disordered" evidence="1">
    <location>
        <begin position="15"/>
        <end position="47"/>
    </location>
</feature>
<dbReference type="Proteomes" id="UP000499080">
    <property type="component" value="Unassembled WGS sequence"/>
</dbReference>
<dbReference type="AlphaFoldDB" id="A0A4Y2T5I9"/>
<feature type="non-terminal residue" evidence="2">
    <location>
        <position position="1"/>
    </location>
</feature>
<gene>
    <name evidence="2" type="ORF">AVEN_60919_1</name>
</gene>
<organism evidence="2 3">
    <name type="scientific">Araneus ventricosus</name>
    <name type="common">Orbweaver spider</name>
    <name type="synonym">Epeira ventricosa</name>
    <dbReference type="NCBI Taxonomy" id="182803"/>
    <lineage>
        <taxon>Eukaryota</taxon>
        <taxon>Metazoa</taxon>
        <taxon>Ecdysozoa</taxon>
        <taxon>Arthropoda</taxon>
        <taxon>Chelicerata</taxon>
        <taxon>Arachnida</taxon>
        <taxon>Araneae</taxon>
        <taxon>Araneomorphae</taxon>
        <taxon>Entelegynae</taxon>
        <taxon>Araneoidea</taxon>
        <taxon>Araneidae</taxon>
        <taxon>Araneus</taxon>
    </lineage>
</organism>
<protein>
    <submittedName>
        <fullName evidence="2">Uncharacterized protein</fullName>
    </submittedName>
</protein>
<name>A0A4Y2T5I9_ARAVE</name>
<accession>A0A4Y2T5I9</accession>
<proteinExistence type="predicted"/>
<evidence type="ECO:0000313" key="2">
    <source>
        <dbReference type="EMBL" id="GBN95904.1"/>
    </source>
</evidence>
<dbReference type="EMBL" id="BGPR01026309">
    <property type="protein sequence ID" value="GBN95904.1"/>
    <property type="molecule type" value="Genomic_DNA"/>
</dbReference>
<evidence type="ECO:0000313" key="3">
    <source>
        <dbReference type="Proteomes" id="UP000499080"/>
    </source>
</evidence>
<reference evidence="2 3" key="1">
    <citation type="journal article" date="2019" name="Sci. Rep.">
        <title>Orb-weaving spider Araneus ventricosus genome elucidates the spidroin gene catalogue.</title>
        <authorList>
            <person name="Kono N."/>
            <person name="Nakamura H."/>
            <person name="Ohtoshi R."/>
            <person name="Moran D.A.P."/>
            <person name="Shinohara A."/>
            <person name="Yoshida Y."/>
            <person name="Fujiwara M."/>
            <person name="Mori M."/>
            <person name="Tomita M."/>
            <person name="Arakawa K."/>
        </authorList>
    </citation>
    <scope>NUCLEOTIDE SEQUENCE [LARGE SCALE GENOMIC DNA]</scope>
</reference>
<evidence type="ECO:0000256" key="1">
    <source>
        <dbReference type="SAM" id="MobiDB-lite"/>
    </source>
</evidence>
<keyword evidence="3" id="KW-1185">Reference proteome</keyword>
<comment type="caution">
    <text evidence="2">The sequence shown here is derived from an EMBL/GenBank/DDBJ whole genome shotgun (WGS) entry which is preliminary data.</text>
</comment>
<sequence>RRELGAFLLIQAQTPSLASSRTTSRRRRTPAGEGGGADEEASNQEREIRPRPRFFVVCGDLVTPSGEQFCCFTQAPV</sequence>